<dbReference type="InterPro" id="IPR013525">
    <property type="entry name" value="ABC2_TM"/>
</dbReference>
<dbReference type="RefSeq" id="WP_066543085.1">
    <property type="nucleotide sequence ID" value="NZ_MASJ01000003.1"/>
</dbReference>
<gene>
    <name evidence="7" type="ORF">A6M13_09425</name>
</gene>
<evidence type="ECO:0000256" key="5">
    <source>
        <dbReference type="SAM" id="Phobius"/>
    </source>
</evidence>
<feature type="transmembrane region" description="Helical" evidence="5">
    <location>
        <begin position="243"/>
        <end position="266"/>
    </location>
</feature>
<evidence type="ECO:0000259" key="6">
    <source>
        <dbReference type="Pfam" id="PF12698"/>
    </source>
</evidence>
<accession>A0A1C0YK11</accession>
<feature type="transmembrane region" description="Helical" evidence="5">
    <location>
        <begin position="142"/>
        <end position="165"/>
    </location>
</feature>
<dbReference type="PANTHER" id="PTHR43471">
    <property type="entry name" value="ABC TRANSPORTER PERMEASE"/>
    <property type="match status" value="1"/>
</dbReference>
<evidence type="ECO:0000256" key="4">
    <source>
        <dbReference type="ARBA" id="ARBA00023136"/>
    </source>
</evidence>
<dbReference type="PANTHER" id="PTHR43471:SF12">
    <property type="entry name" value="HYPOTHETICAL MEMBRANE PROTEIN, CONSERVED"/>
    <property type="match status" value="1"/>
</dbReference>
<dbReference type="OrthoDB" id="9815855at2"/>
<dbReference type="STRING" id="33978.A6M13_09425"/>
<dbReference type="AlphaFoldDB" id="A0A1C0YK11"/>
<keyword evidence="3 5" id="KW-1133">Transmembrane helix</keyword>
<feature type="transmembrane region" description="Helical" evidence="5">
    <location>
        <begin position="26"/>
        <end position="47"/>
    </location>
</feature>
<feature type="transmembrane region" description="Helical" evidence="5">
    <location>
        <begin position="59"/>
        <end position="85"/>
    </location>
</feature>
<dbReference type="GO" id="GO:0016020">
    <property type="term" value="C:membrane"/>
    <property type="evidence" value="ECO:0007669"/>
    <property type="project" value="UniProtKB-SubCell"/>
</dbReference>
<dbReference type="Proteomes" id="UP000093199">
    <property type="component" value="Unassembled WGS sequence"/>
</dbReference>
<keyword evidence="2 5" id="KW-0812">Transmembrane</keyword>
<evidence type="ECO:0000313" key="8">
    <source>
        <dbReference type="Proteomes" id="UP000093199"/>
    </source>
</evidence>
<keyword evidence="4 5" id="KW-0472">Membrane</keyword>
<organism evidence="7 8">
    <name type="scientific">Caryophanon tenue</name>
    <dbReference type="NCBI Taxonomy" id="33978"/>
    <lineage>
        <taxon>Bacteria</taxon>
        <taxon>Bacillati</taxon>
        <taxon>Bacillota</taxon>
        <taxon>Bacilli</taxon>
        <taxon>Bacillales</taxon>
        <taxon>Caryophanaceae</taxon>
        <taxon>Caryophanon</taxon>
    </lineage>
</organism>
<evidence type="ECO:0000313" key="7">
    <source>
        <dbReference type="EMBL" id="OCS87516.1"/>
    </source>
</evidence>
<feature type="transmembrane region" description="Helical" evidence="5">
    <location>
        <begin position="177"/>
        <end position="200"/>
    </location>
</feature>
<feature type="transmembrane region" description="Helical" evidence="5">
    <location>
        <begin position="112"/>
        <end position="136"/>
    </location>
</feature>
<dbReference type="GO" id="GO:0140359">
    <property type="term" value="F:ABC-type transporter activity"/>
    <property type="evidence" value="ECO:0007669"/>
    <property type="project" value="InterPro"/>
</dbReference>
<reference evidence="7 8" key="1">
    <citation type="submission" date="2016-07" db="EMBL/GenBank/DDBJ databases">
        <title>Caryophanon tenue genome sequencing.</title>
        <authorList>
            <person name="Verma A."/>
            <person name="Pal Y."/>
            <person name="Krishnamurthi S."/>
        </authorList>
    </citation>
    <scope>NUCLEOTIDE SEQUENCE [LARGE SCALE GENOMIC DNA]</scope>
    <source>
        <strain evidence="7 8">DSM 14152</strain>
    </source>
</reference>
<protein>
    <submittedName>
        <fullName evidence="7">ABC transporter permease</fullName>
    </submittedName>
</protein>
<feature type="domain" description="ABC-2 type transporter transmembrane" evidence="6">
    <location>
        <begin position="55"/>
        <end position="261"/>
    </location>
</feature>
<evidence type="ECO:0000256" key="3">
    <source>
        <dbReference type="ARBA" id="ARBA00022989"/>
    </source>
</evidence>
<feature type="transmembrane region" description="Helical" evidence="5">
    <location>
        <begin position="212"/>
        <end position="231"/>
    </location>
</feature>
<sequence length="274" mass="30249">MSKWSNPVLIKELKLRFRSFKSISGLLFYLAALFVSVVGFLMLATEFTGKGFFRPDESFMMFAMLSGLQMVLVLFMTPGLTAGAISTEREKQTLNMLLTTTQSSFQIISGKLLASIAFLVLLMLAGLPLYSLVFLFGGVSPAQIVSVFMAYLITMLAVGSLGIMFSTLIRRTIVAMITTYGVMIFLSGFTAFFFFITTSFTQSMNTPVLEPLAYIWAAINPAMVIVSLLAPEIEQELLDATNISISLPLVYFIVYGCISIIALWIATKRLRATK</sequence>
<dbReference type="EMBL" id="MASJ01000003">
    <property type="protein sequence ID" value="OCS87516.1"/>
    <property type="molecule type" value="Genomic_DNA"/>
</dbReference>
<comment type="caution">
    <text evidence="7">The sequence shown here is derived from an EMBL/GenBank/DDBJ whole genome shotgun (WGS) entry which is preliminary data.</text>
</comment>
<dbReference type="Pfam" id="PF12698">
    <property type="entry name" value="ABC2_membrane_3"/>
    <property type="match status" value="1"/>
</dbReference>
<proteinExistence type="predicted"/>
<name>A0A1C0YK11_9BACL</name>
<evidence type="ECO:0000256" key="1">
    <source>
        <dbReference type="ARBA" id="ARBA00004141"/>
    </source>
</evidence>
<evidence type="ECO:0000256" key="2">
    <source>
        <dbReference type="ARBA" id="ARBA00022692"/>
    </source>
</evidence>
<comment type="subcellular location">
    <subcellularLocation>
        <location evidence="1">Membrane</location>
        <topology evidence="1">Multi-pass membrane protein</topology>
    </subcellularLocation>
</comment>
<keyword evidence="8" id="KW-1185">Reference proteome</keyword>